<keyword evidence="2" id="KW-1185">Reference proteome</keyword>
<evidence type="ECO:0000313" key="2">
    <source>
        <dbReference type="Proteomes" id="UP001501047"/>
    </source>
</evidence>
<gene>
    <name evidence="1" type="ORF">GCM10008908_02550</name>
</gene>
<dbReference type="EMBL" id="BAAACI010000001">
    <property type="protein sequence ID" value="GAA0765687.1"/>
    <property type="molecule type" value="Genomic_DNA"/>
</dbReference>
<comment type="caution">
    <text evidence="1">The sequence shown here is derived from an EMBL/GenBank/DDBJ whole genome shotgun (WGS) entry which is preliminary data.</text>
</comment>
<organism evidence="1 2">
    <name type="scientific">Clostridium subterminale</name>
    <dbReference type="NCBI Taxonomy" id="1550"/>
    <lineage>
        <taxon>Bacteria</taxon>
        <taxon>Bacillati</taxon>
        <taxon>Bacillota</taxon>
        <taxon>Clostridia</taxon>
        <taxon>Eubacteriales</taxon>
        <taxon>Clostridiaceae</taxon>
        <taxon>Clostridium</taxon>
    </lineage>
</organism>
<sequence length="58" mass="6913">MDRVWYKRRLDFCKSDCYVLLNIVISIKELTFIEKVVTLFSIQYILLLEVRTSSPSLI</sequence>
<accession>A0ABP3VUA8</accession>
<proteinExistence type="predicted"/>
<dbReference type="Proteomes" id="UP001501047">
    <property type="component" value="Unassembled WGS sequence"/>
</dbReference>
<name>A0ABP3VUA8_CLOSU</name>
<reference evidence="2" key="1">
    <citation type="journal article" date="2019" name="Int. J. Syst. Evol. Microbiol.">
        <title>The Global Catalogue of Microorganisms (GCM) 10K type strain sequencing project: providing services to taxonomists for standard genome sequencing and annotation.</title>
        <authorList>
            <consortium name="The Broad Institute Genomics Platform"/>
            <consortium name="The Broad Institute Genome Sequencing Center for Infectious Disease"/>
            <person name="Wu L."/>
            <person name="Ma J."/>
        </authorList>
    </citation>
    <scope>NUCLEOTIDE SEQUENCE [LARGE SCALE GENOMIC DNA]</scope>
    <source>
        <strain evidence="2">JCM 1417</strain>
    </source>
</reference>
<protein>
    <submittedName>
        <fullName evidence="1">Uncharacterized protein</fullName>
    </submittedName>
</protein>
<evidence type="ECO:0000313" key="1">
    <source>
        <dbReference type="EMBL" id="GAA0765687.1"/>
    </source>
</evidence>